<dbReference type="OrthoDB" id="432281at2759"/>
<keyword evidence="11" id="KW-0472">Membrane</keyword>
<comment type="caution">
    <text evidence="13">The sequence shown here is derived from an EMBL/GenBank/DDBJ whole genome shotgun (WGS) entry which is preliminary data.</text>
</comment>
<gene>
    <name evidence="13" type="primary">NCL1_37534</name>
    <name evidence="13" type="ORF">NPIL_254941</name>
</gene>
<dbReference type="EMBL" id="BMAW01008782">
    <property type="protein sequence ID" value="GFT10210.1"/>
    <property type="molecule type" value="Genomic_DNA"/>
</dbReference>
<evidence type="ECO:0000256" key="3">
    <source>
        <dbReference type="ARBA" id="ARBA00022483"/>
    </source>
</evidence>
<dbReference type="GO" id="GO:0044231">
    <property type="term" value="C:host cell presynaptic membrane"/>
    <property type="evidence" value="ECO:0007669"/>
    <property type="project" value="UniProtKB-KW"/>
</dbReference>
<evidence type="ECO:0000256" key="9">
    <source>
        <dbReference type="ARBA" id="ARBA00023028"/>
    </source>
</evidence>
<evidence type="ECO:0000256" key="12">
    <source>
        <dbReference type="SAM" id="MobiDB-lite"/>
    </source>
</evidence>
<evidence type="ECO:0000256" key="2">
    <source>
        <dbReference type="ARBA" id="ARBA00004613"/>
    </source>
</evidence>
<protein>
    <submittedName>
        <fullName evidence="13">Ankyrin repeat protein</fullName>
    </submittedName>
</protein>
<dbReference type="PANTHER" id="PTHR24180:SF45">
    <property type="entry name" value="POLY [ADP-RIBOSE] POLYMERASE TANKYRASE"/>
    <property type="match status" value="1"/>
</dbReference>
<keyword evidence="5" id="KW-1052">Target cell membrane</keyword>
<dbReference type="GO" id="GO:0090729">
    <property type="term" value="F:toxin activity"/>
    <property type="evidence" value="ECO:0007669"/>
    <property type="project" value="UniProtKB-KW"/>
</dbReference>
<keyword evidence="4" id="KW-0964">Secreted</keyword>
<organism evidence="13 14">
    <name type="scientific">Nephila pilipes</name>
    <name type="common">Giant wood spider</name>
    <name type="synonym">Nephila maculata</name>
    <dbReference type="NCBI Taxonomy" id="299642"/>
    <lineage>
        <taxon>Eukaryota</taxon>
        <taxon>Metazoa</taxon>
        <taxon>Ecdysozoa</taxon>
        <taxon>Arthropoda</taxon>
        <taxon>Chelicerata</taxon>
        <taxon>Arachnida</taxon>
        <taxon>Araneae</taxon>
        <taxon>Araneomorphae</taxon>
        <taxon>Entelegynae</taxon>
        <taxon>Araneoidea</taxon>
        <taxon>Nephilidae</taxon>
        <taxon>Nephila</taxon>
    </lineage>
</organism>
<keyword evidence="10" id="KW-0040">ANK repeat</keyword>
<keyword evidence="3" id="KW-0268">Exocytosis</keyword>
<evidence type="ECO:0000256" key="11">
    <source>
        <dbReference type="ARBA" id="ARBA00023298"/>
    </source>
</evidence>
<dbReference type="InterPro" id="IPR036770">
    <property type="entry name" value="Ankyrin_rpt-contain_sf"/>
</dbReference>
<dbReference type="SMART" id="SM00248">
    <property type="entry name" value="ANK"/>
    <property type="match status" value="6"/>
</dbReference>
<comment type="subcellular location">
    <subcellularLocation>
        <location evidence="2">Secreted</location>
    </subcellularLocation>
    <subcellularLocation>
        <location evidence="1">Target cell membrane</location>
    </subcellularLocation>
</comment>
<dbReference type="PANTHER" id="PTHR24180">
    <property type="entry name" value="CYCLIN-DEPENDENT KINASE INHIBITOR 2C-RELATED"/>
    <property type="match status" value="1"/>
</dbReference>
<evidence type="ECO:0000256" key="10">
    <source>
        <dbReference type="ARBA" id="ARBA00023043"/>
    </source>
</evidence>
<dbReference type="GO" id="GO:0006887">
    <property type="term" value="P:exocytosis"/>
    <property type="evidence" value="ECO:0007669"/>
    <property type="project" value="UniProtKB-KW"/>
</dbReference>
<keyword evidence="14" id="KW-1185">Reference proteome</keyword>
<dbReference type="SUPFAM" id="SSF48403">
    <property type="entry name" value="Ankyrin repeat"/>
    <property type="match status" value="2"/>
</dbReference>
<dbReference type="GO" id="GO:0044218">
    <property type="term" value="C:other organism cell membrane"/>
    <property type="evidence" value="ECO:0007669"/>
    <property type="project" value="UniProtKB-KW"/>
</dbReference>
<feature type="region of interest" description="Disordered" evidence="12">
    <location>
        <begin position="599"/>
        <end position="620"/>
    </location>
</feature>
<evidence type="ECO:0000256" key="6">
    <source>
        <dbReference type="ARBA" id="ARBA00022656"/>
    </source>
</evidence>
<keyword evidence="11" id="KW-1053">Target membrane</keyword>
<keyword evidence="8" id="KW-0677">Repeat</keyword>
<dbReference type="Pfam" id="PF00023">
    <property type="entry name" value="Ank"/>
    <property type="match status" value="1"/>
</dbReference>
<dbReference type="GO" id="GO:0005576">
    <property type="term" value="C:extracellular region"/>
    <property type="evidence" value="ECO:0007669"/>
    <property type="project" value="UniProtKB-SubCell"/>
</dbReference>
<keyword evidence="6" id="KW-0800">Toxin</keyword>
<sequence length="620" mass="71814">MSIKYANVAEVLFNALKTWDVDCIRTVLDETPEMILSYIENGKNLLHMVCSAENSESIEENYEDFNMLDRKKCFIYMLIDAGVDLEHVDKAGNTCLFYAAQMEDIFICNILLQCGADMWAKTELDISIYEYASRQLSIELKEIFQKYSPGLWKAVECENIYQVRRLINLWCRTDLSKKGIVLKDIALSTGNEEIISLILGIFDTMKLIYHIFAKNIKAISALLETNRQKIRLDLRKMSDRGAPIIYYLIQSEDIATIELFIKHGCQLYTIMQDDFGYDMPVLYSALKAVTPVNVIEALLPPNKPHQEEMLFKILYRGQTVLEVALAQNVNPDVFNVLIDRGGPQLLCERNQVNETVRDLAIFSGKIHYVDVIDTNISSWILHPWKYPGRRQKLALYGWNLEAIEDELKKNVYLDDYFVHYKPLQIRMKHLCDTIEKGDIKAFLELKTFLCESDESAFLWHGRVVGDGMPHLHRAVLYNHLKMVEIILAEKPPKESIDNLFDQNRRTALHYAYASISMKEIKRLLMSYGCSEHVLDKMNKEPLDFRDKQDTDDMIELLHRLKSKDSCAWEIDPWKEVDIKQETLCGHFEEGYGMETIQYSDNESESSEEDEIQATRSCAIS</sequence>
<dbReference type="AlphaFoldDB" id="A0A8X6NE07"/>
<evidence type="ECO:0000256" key="8">
    <source>
        <dbReference type="ARBA" id="ARBA00022737"/>
    </source>
</evidence>
<dbReference type="InterPro" id="IPR002110">
    <property type="entry name" value="Ankyrin_rpt"/>
</dbReference>
<dbReference type="InterPro" id="IPR051637">
    <property type="entry name" value="Ank_repeat_dom-contain_49"/>
</dbReference>
<evidence type="ECO:0000313" key="14">
    <source>
        <dbReference type="Proteomes" id="UP000887013"/>
    </source>
</evidence>
<dbReference type="Proteomes" id="UP000887013">
    <property type="component" value="Unassembled WGS sequence"/>
</dbReference>
<evidence type="ECO:0000256" key="5">
    <source>
        <dbReference type="ARBA" id="ARBA00022537"/>
    </source>
</evidence>
<name>A0A8X6NE07_NEPPI</name>
<evidence type="ECO:0000256" key="7">
    <source>
        <dbReference type="ARBA" id="ARBA00022699"/>
    </source>
</evidence>
<accession>A0A8X6NE07</accession>
<proteinExistence type="predicted"/>
<keyword evidence="7" id="KW-0528">Neurotoxin</keyword>
<reference evidence="13" key="1">
    <citation type="submission" date="2020-08" db="EMBL/GenBank/DDBJ databases">
        <title>Multicomponent nature underlies the extraordinary mechanical properties of spider dragline silk.</title>
        <authorList>
            <person name="Kono N."/>
            <person name="Nakamura H."/>
            <person name="Mori M."/>
            <person name="Yoshida Y."/>
            <person name="Ohtoshi R."/>
            <person name="Malay A.D."/>
            <person name="Moran D.A.P."/>
            <person name="Tomita M."/>
            <person name="Numata K."/>
            <person name="Arakawa K."/>
        </authorList>
    </citation>
    <scope>NUCLEOTIDE SEQUENCE</scope>
</reference>
<evidence type="ECO:0000256" key="4">
    <source>
        <dbReference type="ARBA" id="ARBA00022525"/>
    </source>
</evidence>
<evidence type="ECO:0000313" key="13">
    <source>
        <dbReference type="EMBL" id="GFT10210.1"/>
    </source>
</evidence>
<evidence type="ECO:0000256" key="1">
    <source>
        <dbReference type="ARBA" id="ARBA00004175"/>
    </source>
</evidence>
<keyword evidence="9" id="KW-0638">Presynaptic neurotoxin</keyword>
<feature type="compositionally biased region" description="Acidic residues" evidence="12">
    <location>
        <begin position="601"/>
        <end position="611"/>
    </location>
</feature>
<dbReference type="Gene3D" id="1.25.40.20">
    <property type="entry name" value="Ankyrin repeat-containing domain"/>
    <property type="match status" value="2"/>
</dbReference>